<dbReference type="InterPro" id="IPR008258">
    <property type="entry name" value="Transglycosylase_SLT_dom_1"/>
</dbReference>
<dbReference type="GO" id="GO:0000270">
    <property type="term" value="P:peptidoglycan metabolic process"/>
    <property type="evidence" value="ECO:0007669"/>
    <property type="project" value="InterPro"/>
</dbReference>
<comment type="caution">
    <text evidence="4">The sequence shown here is derived from an EMBL/GenBank/DDBJ whole genome shotgun (WGS) entry which is preliminary data.</text>
</comment>
<feature type="signal peptide" evidence="2">
    <location>
        <begin position="1"/>
        <end position="18"/>
    </location>
</feature>
<organism evidence="4 5">
    <name type="scientific">Photobacterium lipolyticum</name>
    <dbReference type="NCBI Taxonomy" id="266810"/>
    <lineage>
        <taxon>Bacteria</taxon>
        <taxon>Pseudomonadati</taxon>
        <taxon>Pseudomonadota</taxon>
        <taxon>Gammaproteobacteria</taxon>
        <taxon>Vibrionales</taxon>
        <taxon>Vibrionaceae</taxon>
        <taxon>Photobacterium</taxon>
    </lineage>
</organism>
<protein>
    <submittedName>
        <fullName evidence="4">Murein transglycosylase</fullName>
    </submittedName>
</protein>
<accession>A0A2T3N1A8</accession>
<dbReference type="PROSITE" id="PS00922">
    <property type="entry name" value="TRANSGLYCOSYLASE"/>
    <property type="match status" value="1"/>
</dbReference>
<evidence type="ECO:0000259" key="3">
    <source>
        <dbReference type="Pfam" id="PF01464"/>
    </source>
</evidence>
<gene>
    <name evidence="4" type="ORF">C9I89_05535</name>
</gene>
<dbReference type="CDD" id="cd00254">
    <property type="entry name" value="LT-like"/>
    <property type="match status" value="1"/>
</dbReference>
<proteinExistence type="inferred from homology"/>
<dbReference type="GO" id="GO:0016020">
    <property type="term" value="C:membrane"/>
    <property type="evidence" value="ECO:0007669"/>
    <property type="project" value="InterPro"/>
</dbReference>
<dbReference type="SUPFAM" id="SSF53955">
    <property type="entry name" value="Lysozyme-like"/>
    <property type="match status" value="1"/>
</dbReference>
<dbReference type="AlphaFoldDB" id="A0A2T3N1A8"/>
<keyword evidence="5" id="KW-1185">Reference proteome</keyword>
<dbReference type="PANTHER" id="PTHR37423">
    <property type="entry name" value="SOLUBLE LYTIC MUREIN TRANSGLYCOSYLASE-RELATED"/>
    <property type="match status" value="1"/>
</dbReference>
<dbReference type="Proteomes" id="UP000240904">
    <property type="component" value="Unassembled WGS sequence"/>
</dbReference>
<sequence>MRKHAYLLLLLLSNASKATSENDIVLNLIASDQPKSSHSLVADVPSGWGAGLFADVETKKKPRFYDLVSRYTRQYNVPAALIFGIIKAESNFNPNAVSHKGAKGLMQLMDSNSRHWQINPFLPEQNIKVGTAMMARLLKMYQGNIDMALAAYNAGEGTVRKYRGIPPYKETQQYIKRVKHNMKQYDALTPSVGAFPSLFQR</sequence>
<evidence type="ECO:0000313" key="5">
    <source>
        <dbReference type="Proteomes" id="UP000240904"/>
    </source>
</evidence>
<dbReference type="EMBL" id="PYMC01000003">
    <property type="protein sequence ID" value="PSW05984.1"/>
    <property type="molecule type" value="Genomic_DNA"/>
</dbReference>
<evidence type="ECO:0000256" key="2">
    <source>
        <dbReference type="SAM" id="SignalP"/>
    </source>
</evidence>
<evidence type="ECO:0000256" key="1">
    <source>
        <dbReference type="ARBA" id="ARBA00007734"/>
    </source>
</evidence>
<dbReference type="OrthoDB" id="92254at2"/>
<dbReference type="GO" id="GO:0008933">
    <property type="term" value="F:peptidoglycan lytic transglycosylase activity"/>
    <property type="evidence" value="ECO:0007669"/>
    <property type="project" value="InterPro"/>
</dbReference>
<keyword evidence="2" id="KW-0732">Signal</keyword>
<dbReference type="RefSeq" id="WP_107282366.1">
    <property type="nucleotide sequence ID" value="NZ_PYMC01000003.1"/>
</dbReference>
<reference evidence="4 5" key="1">
    <citation type="submission" date="2018-03" db="EMBL/GenBank/DDBJ databases">
        <title>Whole genome sequencing of Histamine producing bacteria.</title>
        <authorList>
            <person name="Butler K."/>
        </authorList>
    </citation>
    <scope>NUCLEOTIDE SEQUENCE [LARGE SCALE GENOMIC DNA]</scope>
    <source>
        <strain evidence="4 5">DSM 16190</strain>
    </source>
</reference>
<comment type="similarity">
    <text evidence="1">Belongs to the transglycosylase Slt family.</text>
</comment>
<dbReference type="Gene3D" id="1.10.530.10">
    <property type="match status" value="1"/>
</dbReference>
<dbReference type="InterPro" id="IPR023346">
    <property type="entry name" value="Lysozyme-like_dom_sf"/>
</dbReference>
<dbReference type="PANTHER" id="PTHR37423:SF2">
    <property type="entry name" value="MEMBRANE-BOUND LYTIC MUREIN TRANSGLYCOSYLASE C"/>
    <property type="match status" value="1"/>
</dbReference>
<dbReference type="Pfam" id="PF01464">
    <property type="entry name" value="SLT"/>
    <property type="match status" value="1"/>
</dbReference>
<feature type="chain" id="PRO_5015488177" evidence="2">
    <location>
        <begin position="19"/>
        <end position="201"/>
    </location>
</feature>
<evidence type="ECO:0000313" key="4">
    <source>
        <dbReference type="EMBL" id="PSW05984.1"/>
    </source>
</evidence>
<dbReference type="InterPro" id="IPR000189">
    <property type="entry name" value="Transglyc_AS"/>
</dbReference>
<name>A0A2T3N1A8_9GAMM</name>
<feature type="domain" description="Transglycosylase SLT" evidence="3">
    <location>
        <begin position="68"/>
        <end position="173"/>
    </location>
</feature>